<keyword evidence="1" id="KW-1133">Transmembrane helix</keyword>
<feature type="transmembrane region" description="Helical" evidence="1">
    <location>
        <begin position="117"/>
        <end position="133"/>
    </location>
</feature>
<keyword evidence="4" id="KW-1185">Reference proteome</keyword>
<name>A0A838XY37_9HYPH</name>
<evidence type="ECO:0000256" key="1">
    <source>
        <dbReference type="SAM" id="Phobius"/>
    </source>
</evidence>
<evidence type="ECO:0000313" key="4">
    <source>
        <dbReference type="Proteomes" id="UP000559404"/>
    </source>
</evidence>
<dbReference type="RefSeq" id="WP_181760009.1">
    <property type="nucleotide sequence ID" value="NZ_BMCR01000008.1"/>
</dbReference>
<organism evidence="3 4">
    <name type="scientific">Stappia taiwanensis</name>
    <dbReference type="NCBI Taxonomy" id="992267"/>
    <lineage>
        <taxon>Bacteria</taxon>
        <taxon>Pseudomonadati</taxon>
        <taxon>Pseudomonadota</taxon>
        <taxon>Alphaproteobacteria</taxon>
        <taxon>Hyphomicrobiales</taxon>
        <taxon>Stappiaceae</taxon>
        <taxon>Stappia</taxon>
    </lineage>
</organism>
<keyword evidence="1" id="KW-0812">Transmembrane</keyword>
<gene>
    <name evidence="3" type="ORF">H1W37_09090</name>
</gene>
<evidence type="ECO:0000313" key="3">
    <source>
        <dbReference type="EMBL" id="MBA4611803.1"/>
    </source>
</evidence>
<sequence>MLTRDRLGALLMLVFSLGYGVMIFDIPLLPFQANQAFTARTMPQALSVLGIVLSLALLLRPVSAAETNEEAAWRQAMRQLLRPTPADEEGRRTHPLVRVALLCALMVVYGLTVRPFGFLLSTTVFLAGGMFVLGERRLWLLLGVSIAVTLFFWVLMTQFLGVYIAPLPQVLGR</sequence>
<feature type="transmembrane region" description="Helical" evidence="1">
    <location>
        <begin position="140"/>
        <end position="165"/>
    </location>
</feature>
<accession>A0A838XY37</accession>
<proteinExistence type="predicted"/>
<dbReference type="EMBL" id="JACEON010000007">
    <property type="protein sequence ID" value="MBA4611803.1"/>
    <property type="molecule type" value="Genomic_DNA"/>
</dbReference>
<dbReference type="Pfam" id="PF07331">
    <property type="entry name" value="TctB"/>
    <property type="match status" value="1"/>
</dbReference>
<keyword evidence="1" id="KW-0472">Membrane</keyword>
<dbReference type="InterPro" id="IPR009936">
    <property type="entry name" value="DUF1468"/>
</dbReference>
<reference evidence="3 4" key="2">
    <citation type="submission" date="2020-08" db="EMBL/GenBank/DDBJ databases">
        <title>Stappia taiwanensis sp. nov., isolated from a coastal thermal spring.</title>
        <authorList>
            <person name="Kampfer P."/>
        </authorList>
    </citation>
    <scope>NUCLEOTIDE SEQUENCE [LARGE SCALE GENOMIC DNA]</scope>
    <source>
        <strain evidence="3 4">DSM 23284</strain>
    </source>
</reference>
<evidence type="ECO:0000259" key="2">
    <source>
        <dbReference type="Pfam" id="PF07331"/>
    </source>
</evidence>
<reference evidence="3 4" key="1">
    <citation type="submission" date="2020-07" db="EMBL/GenBank/DDBJ databases">
        <authorList>
            <person name="Li M."/>
        </authorList>
    </citation>
    <scope>NUCLEOTIDE SEQUENCE [LARGE SCALE GENOMIC DNA]</scope>
    <source>
        <strain evidence="3 4">DSM 23284</strain>
    </source>
</reference>
<dbReference type="Proteomes" id="UP000559404">
    <property type="component" value="Unassembled WGS sequence"/>
</dbReference>
<protein>
    <submittedName>
        <fullName evidence="3">Tripartite tricarboxylate transporter TctB family protein</fullName>
    </submittedName>
</protein>
<comment type="caution">
    <text evidence="3">The sequence shown here is derived from an EMBL/GenBank/DDBJ whole genome shotgun (WGS) entry which is preliminary data.</text>
</comment>
<dbReference type="AlphaFoldDB" id="A0A838XY37"/>
<feature type="domain" description="DUF1468" evidence="2">
    <location>
        <begin position="8"/>
        <end position="163"/>
    </location>
</feature>
<feature type="transmembrane region" description="Helical" evidence="1">
    <location>
        <begin position="7"/>
        <end position="29"/>
    </location>
</feature>